<accession>A0A061AZX8</accession>
<organism evidence="5">
    <name type="scientific">Cyberlindnera fabianii</name>
    <name type="common">Yeast</name>
    <name type="synonym">Hansenula fabianii</name>
    <dbReference type="NCBI Taxonomy" id="36022"/>
    <lineage>
        <taxon>Eukaryota</taxon>
        <taxon>Fungi</taxon>
        <taxon>Dikarya</taxon>
        <taxon>Ascomycota</taxon>
        <taxon>Saccharomycotina</taxon>
        <taxon>Saccharomycetes</taxon>
        <taxon>Phaffomycetales</taxon>
        <taxon>Phaffomycetaceae</taxon>
        <taxon>Cyberlindnera</taxon>
    </lineage>
</organism>
<dbReference type="EMBL" id="LK052895">
    <property type="protein sequence ID" value="CDR42793.1"/>
    <property type="molecule type" value="Genomic_DNA"/>
</dbReference>
<dbReference type="PhylomeDB" id="A0A061AZX8"/>
<dbReference type="GO" id="GO:0003735">
    <property type="term" value="F:structural constituent of ribosome"/>
    <property type="evidence" value="ECO:0007669"/>
    <property type="project" value="InterPro"/>
</dbReference>
<evidence type="ECO:0000313" key="5">
    <source>
        <dbReference type="EMBL" id="CDR42793.1"/>
    </source>
</evidence>
<evidence type="ECO:0000256" key="1">
    <source>
        <dbReference type="ARBA" id="ARBA00009451"/>
    </source>
</evidence>
<dbReference type="PANTHER" id="PTHR13501">
    <property type="entry name" value="CHLOROPLAST 50S RIBOSOMAL PROTEIN L22-RELATED"/>
    <property type="match status" value="1"/>
</dbReference>
<reference evidence="5" key="1">
    <citation type="journal article" date="2014" name="Genome Announc.">
        <title>Genome sequence of the yeast Cyberlindnera fabianii (Hansenula fabianii).</title>
        <authorList>
            <person name="Freel K.C."/>
            <person name="Sarilar V."/>
            <person name="Neuveglise C."/>
            <person name="Devillers H."/>
            <person name="Friedrich A."/>
            <person name="Schacherer J."/>
        </authorList>
    </citation>
    <scope>NUCLEOTIDE SEQUENCE</scope>
    <source>
        <strain evidence="5">YJS4271</strain>
    </source>
</reference>
<gene>
    <name evidence="5" type="ORF">CYFA0S_10e02344g</name>
</gene>
<evidence type="ECO:0000256" key="3">
    <source>
        <dbReference type="ARBA" id="ARBA00023274"/>
    </source>
</evidence>
<dbReference type="Pfam" id="PF00237">
    <property type="entry name" value="Ribosomal_L22"/>
    <property type="match status" value="1"/>
</dbReference>
<dbReference type="PANTHER" id="PTHR13501:SF8">
    <property type="entry name" value="LARGE RIBOSOMAL SUBUNIT PROTEIN UL22M"/>
    <property type="match status" value="1"/>
</dbReference>
<dbReference type="Gene3D" id="3.90.470.10">
    <property type="entry name" value="Ribosomal protein L22/L17"/>
    <property type="match status" value="1"/>
</dbReference>
<dbReference type="InterPro" id="IPR001063">
    <property type="entry name" value="Ribosomal_uL22"/>
</dbReference>
<evidence type="ECO:0000256" key="4">
    <source>
        <dbReference type="RuleBase" id="RU004005"/>
    </source>
</evidence>
<dbReference type="GO" id="GO:0005762">
    <property type="term" value="C:mitochondrial large ribosomal subunit"/>
    <property type="evidence" value="ECO:0007669"/>
    <property type="project" value="TreeGrafter"/>
</dbReference>
<dbReference type="GO" id="GO:0006412">
    <property type="term" value="P:translation"/>
    <property type="evidence" value="ECO:0007669"/>
    <property type="project" value="InterPro"/>
</dbReference>
<keyword evidence="2 4" id="KW-0689">Ribosomal protein</keyword>
<dbReference type="InterPro" id="IPR047867">
    <property type="entry name" value="Ribosomal_uL22_bac/org-type"/>
</dbReference>
<dbReference type="SUPFAM" id="SSF54843">
    <property type="entry name" value="Ribosomal protein L22"/>
    <property type="match status" value="1"/>
</dbReference>
<dbReference type="InterPro" id="IPR036394">
    <property type="entry name" value="Ribosomal_uL22_sf"/>
</dbReference>
<proteinExistence type="inferred from homology"/>
<dbReference type="VEuPathDB" id="FungiDB:BON22_3159"/>
<sequence length="290" mass="33646">MSLSMLRSLRVPQTLSLSRQLHTSKLLFQEASKSSGSLFSDVTELQEQNSKKRDFSDSLQSMNTDENFKVSKVTVENDVKLQEYIGHKPTPATDKLLTPLKKQIYEQNVKQNGFFKNNQEITLDNGERYKLKLTEEEINVLEPSLYLKSYRIKHSVKKATVFLRLISGMNVHDAITQGQFHTKKIGREVSQMLQEGIKDAPELGLKPEELYISQIWSGSDGWWSRRVDPKGRGRTGIIHHPYIHVRAILKTPITKKRLAWEAEQKELRQKAKMQLPNEKLRFKLDGHYKW</sequence>
<dbReference type="FunFam" id="3.90.470.10:FF:000022">
    <property type="entry name" value="Mitochondrial ribosomal protein"/>
    <property type="match status" value="1"/>
</dbReference>
<name>A0A061AZX8_CYBFA</name>
<keyword evidence="3 4" id="KW-0687">Ribonucleoprotein</keyword>
<dbReference type="OrthoDB" id="416470at2759"/>
<protein>
    <submittedName>
        <fullName evidence="5">CYFA0S10e02344g1_1</fullName>
    </submittedName>
</protein>
<dbReference type="AlphaFoldDB" id="A0A061AZX8"/>
<comment type="similarity">
    <text evidence="1 4">Belongs to the universal ribosomal protein uL22 family.</text>
</comment>
<evidence type="ECO:0000256" key="2">
    <source>
        <dbReference type="ARBA" id="ARBA00022980"/>
    </source>
</evidence>